<dbReference type="OrthoDB" id="1854593at2759"/>
<evidence type="ECO:0000256" key="2">
    <source>
        <dbReference type="ARBA" id="ARBA00004502"/>
    </source>
</evidence>
<evidence type="ECO:0000313" key="11">
    <source>
        <dbReference type="EMBL" id="CAD6190278.1"/>
    </source>
</evidence>
<feature type="domain" description="Phospholipid/glycerol acyltransferase" evidence="10">
    <location>
        <begin position="108"/>
        <end position="196"/>
    </location>
</feature>
<evidence type="ECO:0000256" key="3">
    <source>
        <dbReference type="ARBA" id="ARBA00022677"/>
    </source>
</evidence>
<reference evidence="11" key="1">
    <citation type="submission" date="2020-10" db="EMBL/GenBank/DDBJ databases">
        <authorList>
            <person name="Kikuchi T."/>
        </authorList>
    </citation>
    <scope>NUCLEOTIDE SEQUENCE</scope>
    <source>
        <strain evidence="11">NKZ352</strain>
    </source>
</reference>
<dbReference type="Proteomes" id="UP000835052">
    <property type="component" value="Unassembled WGS sequence"/>
</dbReference>
<evidence type="ECO:0000259" key="9">
    <source>
        <dbReference type="SMART" id="SM00546"/>
    </source>
</evidence>
<dbReference type="PANTHER" id="PTHR15486">
    <property type="entry name" value="ANCIENT UBIQUITOUS PROTEIN"/>
    <property type="match status" value="1"/>
</dbReference>
<comment type="subcellular location">
    <subcellularLocation>
        <location evidence="1">Endoplasmic reticulum membrane</location>
        <topology evidence="1">Peripheral membrane protein</topology>
    </subcellularLocation>
    <subcellularLocation>
        <location evidence="2">Lipid droplet</location>
    </subcellularLocation>
</comment>
<dbReference type="SMART" id="SM00546">
    <property type="entry name" value="CUE"/>
    <property type="match status" value="1"/>
</dbReference>
<dbReference type="GO" id="GO:0005789">
    <property type="term" value="C:endoplasmic reticulum membrane"/>
    <property type="evidence" value="ECO:0007669"/>
    <property type="project" value="UniProtKB-SubCell"/>
</dbReference>
<dbReference type="InterPro" id="IPR003892">
    <property type="entry name" value="CUE"/>
</dbReference>
<gene>
    <name evidence="11" type="ORF">CAUJ_LOCUS6197</name>
</gene>
<feature type="compositionally biased region" description="Polar residues" evidence="7">
    <location>
        <begin position="11"/>
        <end position="22"/>
    </location>
</feature>
<evidence type="ECO:0000256" key="5">
    <source>
        <dbReference type="ARBA" id="ARBA00023136"/>
    </source>
</evidence>
<keyword evidence="8" id="KW-1133">Transmembrane helix</keyword>
<dbReference type="GO" id="GO:0043130">
    <property type="term" value="F:ubiquitin binding"/>
    <property type="evidence" value="ECO:0007669"/>
    <property type="project" value="InterPro"/>
</dbReference>
<feature type="domain" description="CUE" evidence="9">
    <location>
        <begin position="309"/>
        <end position="350"/>
    </location>
</feature>
<dbReference type="GO" id="GO:0016746">
    <property type="term" value="F:acyltransferase activity"/>
    <property type="evidence" value="ECO:0007669"/>
    <property type="project" value="InterPro"/>
</dbReference>
<proteinExistence type="inferred from homology"/>
<protein>
    <recommendedName>
        <fullName evidence="13">CUE domain-containing protein</fullName>
    </recommendedName>
</protein>
<keyword evidence="12" id="KW-1185">Reference proteome</keyword>
<comment type="caution">
    <text evidence="11">The sequence shown here is derived from an EMBL/GenBank/DDBJ whole genome shotgun (WGS) entry which is preliminary data.</text>
</comment>
<comment type="similarity">
    <text evidence="6">Belongs to the AUP1 family.</text>
</comment>
<feature type="region of interest" description="Disordered" evidence="7">
    <location>
        <begin position="1"/>
        <end position="22"/>
    </location>
</feature>
<keyword evidence="3" id="KW-0551">Lipid droplet</keyword>
<keyword evidence="8" id="KW-0812">Transmembrane</keyword>
<sequence length="394" mass="44218">MNNPAAGDAPSHSNKLKTTFSPPQRQFPIEELFFTRRISSILTRYFICLYFVIGVPVFLVRCFIGAHAFLIACLLRKTTAIRSVVMRIMCLVLGIVVVKRGTREESARVLAANHVSVLDHMAIDLMSPCFFALRLGYPDHRSLVLRQAKELVEAGPMPLLAFPEGVITSGQKALIKFNPWAFEVADRVQPVAVRVWRPALWAVAPAHIASTWWSDVFFFFALPFTVINITFLPSLQKNQEETSEDFAQRVSKEIGDELQLAVCQYDTHDAAEAAKRWRDAREVRRAAAVAASSASTRERAAARISDPKGLDDAAMRIKQSFPAYHVAVIRRDLDKTRSQGVTVANIKAGKLPKDEGHSSGKVSMDASSWKKVYDDRKWNMIETNRAKYLNRLIS</sequence>
<evidence type="ECO:0000256" key="4">
    <source>
        <dbReference type="ARBA" id="ARBA00022824"/>
    </source>
</evidence>
<evidence type="ECO:0008006" key="13">
    <source>
        <dbReference type="Google" id="ProtNLM"/>
    </source>
</evidence>
<dbReference type="InterPro" id="IPR002123">
    <property type="entry name" value="Plipid/glycerol_acylTrfase"/>
</dbReference>
<accession>A0A8S1H6G2</accession>
<dbReference type="PANTHER" id="PTHR15486:SF96">
    <property type="entry name" value="LIPID DROPLET-REGULATING VLDL ASSEMBLY FACTOR AUP1"/>
    <property type="match status" value="1"/>
</dbReference>
<keyword evidence="4" id="KW-0256">Endoplasmic reticulum</keyword>
<dbReference type="GO" id="GO:0005811">
    <property type="term" value="C:lipid droplet"/>
    <property type="evidence" value="ECO:0007669"/>
    <property type="project" value="UniProtKB-SubCell"/>
</dbReference>
<evidence type="ECO:0000256" key="8">
    <source>
        <dbReference type="SAM" id="Phobius"/>
    </source>
</evidence>
<evidence type="ECO:0000256" key="1">
    <source>
        <dbReference type="ARBA" id="ARBA00004406"/>
    </source>
</evidence>
<feature type="transmembrane region" description="Helical" evidence="8">
    <location>
        <begin position="45"/>
        <end position="68"/>
    </location>
</feature>
<dbReference type="Gene3D" id="1.10.8.10">
    <property type="entry name" value="DNA helicase RuvA subunit, C-terminal domain"/>
    <property type="match status" value="1"/>
</dbReference>
<name>A0A8S1H6G2_9PELO</name>
<dbReference type="GO" id="GO:0036503">
    <property type="term" value="P:ERAD pathway"/>
    <property type="evidence" value="ECO:0007669"/>
    <property type="project" value="TreeGrafter"/>
</dbReference>
<evidence type="ECO:0000259" key="10">
    <source>
        <dbReference type="SMART" id="SM00563"/>
    </source>
</evidence>
<evidence type="ECO:0000256" key="6">
    <source>
        <dbReference type="ARBA" id="ARBA00035634"/>
    </source>
</evidence>
<evidence type="ECO:0000256" key="7">
    <source>
        <dbReference type="SAM" id="MobiDB-lite"/>
    </source>
</evidence>
<organism evidence="11 12">
    <name type="scientific">Caenorhabditis auriculariae</name>
    <dbReference type="NCBI Taxonomy" id="2777116"/>
    <lineage>
        <taxon>Eukaryota</taxon>
        <taxon>Metazoa</taxon>
        <taxon>Ecdysozoa</taxon>
        <taxon>Nematoda</taxon>
        <taxon>Chromadorea</taxon>
        <taxon>Rhabditida</taxon>
        <taxon>Rhabditina</taxon>
        <taxon>Rhabditomorpha</taxon>
        <taxon>Rhabditoidea</taxon>
        <taxon>Rhabditidae</taxon>
        <taxon>Peloderinae</taxon>
        <taxon>Caenorhabditis</taxon>
    </lineage>
</organism>
<dbReference type="SMART" id="SM00563">
    <property type="entry name" value="PlsC"/>
    <property type="match status" value="1"/>
</dbReference>
<dbReference type="AlphaFoldDB" id="A0A8S1H6G2"/>
<dbReference type="SUPFAM" id="SSF69593">
    <property type="entry name" value="Glycerol-3-phosphate (1)-acyltransferase"/>
    <property type="match status" value="1"/>
</dbReference>
<keyword evidence="5 8" id="KW-0472">Membrane</keyword>
<dbReference type="EMBL" id="CAJGYM010000015">
    <property type="protein sequence ID" value="CAD6190278.1"/>
    <property type="molecule type" value="Genomic_DNA"/>
</dbReference>
<evidence type="ECO:0000313" key="12">
    <source>
        <dbReference type="Proteomes" id="UP000835052"/>
    </source>
</evidence>